<evidence type="ECO:0000313" key="2">
    <source>
        <dbReference type="EnsemblMetazoa" id="GPPI023576-PA"/>
    </source>
</evidence>
<keyword evidence="1" id="KW-1133">Transmembrane helix</keyword>
<protein>
    <submittedName>
        <fullName evidence="2">Uncharacterized protein</fullName>
    </submittedName>
</protein>
<evidence type="ECO:0000256" key="1">
    <source>
        <dbReference type="SAM" id="Phobius"/>
    </source>
</evidence>
<keyword evidence="1" id="KW-0812">Transmembrane</keyword>
<dbReference type="EnsemblMetazoa" id="GPPI023576-RA">
    <property type="protein sequence ID" value="GPPI023576-PA"/>
    <property type="gene ID" value="GPPI023576"/>
</dbReference>
<keyword evidence="3" id="KW-1185">Reference proteome</keyword>
<reference evidence="2" key="2">
    <citation type="submission" date="2020-05" db="UniProtKB">
        <authorList>
            <consortium name="EnsemblMetazoa"/>
        </authorList>
    </citation>
    <scope>IDENTIFICATION</scope>
    <source>
        <strain evidence="2">IAEA</strain>
    </source>
</reference>
<accession>A0A1B0BA26</accession>
<evidence type="ECO:0000313" key="3">
    <source>
        <dbReference type="Proteomes" id="UP000092460"/>
    </source>
</evidence>
<proteinExistence type="predicted"/>
<feature type="transmembrane region" description="Helical" evidence="1">
    <location>
        <begin position="95"/>
        <end position="115"/>
    </location>
</feature>
<sequence length="172" mass="19760">MSKELKCSKRERWNANFIQTHKTSTSEVLLSGTTFDAIKTCTANSSTEFILSTLHLFRSKKVYFDLRKLLMMSTDILDDNLEKNRDYLGGTTTSLQLLLATGIVLALAESHTLYIERLPGFNDTIHGSEEEKSNSYSFIIITYALSPNWLIWRPMVEAVRQVAQPERYSHFR</sequence>
<organism evidence="2 3">
    <name type="scientific">Glossina palpalis gambiensis</name>
    <dbReference type="NCBI Taxonomy" id="67801"/>
    <lineage>
        <taxon>Eukaryota</taxon>
        <taxon>Metazoa</taxon>
        <taxon>Ecdysozoa</taxon>
        <taxon>Arthropoda</taxon>
        <taxon>Hexapoda</taxon>
        <taxon>Insecta</taxon>
        <taxon>Pterygota</taxon>
        <taxon>Neoptera</taxon>
        <taxon>Endopterygota</taxon>
        <taxon>Diptera</taxon>
        <taxon>Brachycera</taxon>
        <taxon>Muscomorpha</taxon>
        <taxon>Hippoboscoidea</taxon>
        <taxon>Glossinidae</taxon>
        <taxon>Glossina</taxon>
    </lineage>
</organism>
<dbReference type="Proteomes" id="UP000092460">
    <property type="component" value="Unassembled WGS sequence"/>
</dbReference>
<keyword evidence="1" id="KW-0472">Membrane</keyword>
<reference evidence="3" key="1">
    <citation type="submission" date="2015-01" db="EMBL/GenBank/DDBJ databases">
        <authorList>
            <person name="Aksoy S."/>
            <person name="Warren W."/>
            <person name="Wilson R.K."/>
        </authorList>
    </citation>
    <scope>NUCLEOTIDE SEQUENCE [LARGE SCALE GENOMIC DNA]</scope>
    <source>
        <strain evidence="3">IAEA</strain>
    </source>
</reference>
<name>A0A1B0BA26_9MUSC</name>
<feature type="transmembrane region" description="Helical" evidence="1">
    <location>
        <begin position="135"/>
        <end position="152"/>
    </location>
</feature>
<dbReference type="VEuPathDB" id="VectorBase:GPPI023576"/>
<dbReference type="AlphaFoldDB" id="A0A1B0BA26"/>
<dbReference type="EMBL" id="JXJN01010692">
    <property type="status" value="NOT_ANNOTATED_CDS"/>
    <property type="molecule type" value="Genomic_DNA"/>
</dbReference>